<sequence>QAETSLAMKTSEKNVYVSTEHQEINGSTTYTDHQQTTPQRAMLLKYSGYKVKGGPQNKQR</sequence>
<dbReference type="EMBL" id="HACG01045521">
    <property type="protein sequence ID" value="CEK92386.1"/>
    <property type="molecule type" value="Transcribed_RNA"/>
</dbReference>
<feature type="non-terminal residue" evidence="2">
    <location>
        <position position="1"/>
    </location>
</feature>
<evidence type="ECO:0000313" key="3">
    <source>
        <dbReference type="EMBL" id="CEK92386.1"/>
    </source>
</evidence>
<dbReference type="AlphaFoldDB" id="A0A0B7BJQ8"/>
<dbReference type="EMBL" id="HACG01045520">
    <property type="protein sequence ID" value="CEK92385.1"/>
    <property type="molecule type" value="Transcribed_RNA"/>
</dbReference>
<reference evidence="2" key="1">
    <citation type="submission" date="2014-12" db="EMBL/GenBank/DDBJ databases">
        <title>Insight into the proteome of Arion vulgaris.</title>
        <authorList>
            <person name="Aradska J."/>
            <person name="Bulat T."/>
            <person name="Smidak R."/>
            <person name="Sarate P."/>
            <person name="Gangsoo J."/>
            <person name="Sialana F."/>
            <person name="Bilban M."/>
            <person name="Lubec G."/>
        </authorList>
    </citation>
    <scope>NUCLEOTIDE SEQUENCE</scope>
    <source>
        <tissue evidence="2">Skin</tissue>
    </source>
</reference>
<dbReference type="EMBL" id="HACG01045522">
    <property type="protein sequence ID" value="CEK92387.1"/>
    <property type="molecule type" value="Transcribed_RNA"/>
</dbReference>
<dbReference type="EMBL" id="HACG01045523">
    <property type="protein sequence ID" value="CEK92388.1"/>
    <property type="molecule type" value="Transcribed_RNA"/>
</dbReference>
<proteinExistence type="predicted"/>
<evidence type="ECO:0000313" key="5">
    <source>
        <dbReference type="EMBL" id="CEK92388.1"/>
    </source>
</evidence>
<organism evidence="2">
    <name type="scientific">Arion vulgaris</name>
    <dbReference type="NCBI Taxonomy" id="1028688"/>
    <lineage>
        <taxon>Eukaryota</taxon>
        <taxon>Metazoa</taxon>
        <taxon>Spiralia</taxon>
        <taxon>Lophotrochozoa</taxon>
        <taxon>Mollusca</taxon>
        <taxon>Gastropoda</taxon>
        <taxon>Heterobranchia</taxon>
        <taxon>Euthyneura</taxon>
        <taxon>Panpulmonata</taxon>
        <taxon>Eupulmonata</taxon>
        <taxon>Stylommatophora</taxon>
        <taxon>Helicina</taxon>
        <taxon>Arionoidea</taxon>
        <taxon>Arionidae</taxon>
        <taxon>Arion</taxon>
    </lineage>
</organism>
<feature type="compositionally biased region" description="Polar residues" evidence="1">
    <location>
        <begin position="16"/>
        <end position="39"/>
    </location>
</feature>
<gene>
    <name evidence="2" type="primary">ORF187988</name>
    <name evidence="3" type="synonym">ORF187990</name>
    <name evidence="4" type="synonym">ORF187994</name>
    <name evidence="5" type="synonym">ORF187996</name>
</gene>
<accession>A0A0B7BJQ8</accession>
<evidence type="ECO:0000313" key="4">
    <source>
        <dbReference type="EMBL" id="CEK92387.1"/>
    </source>
</evidence>
<evidence type="ECO:0000256" key="1">
    <source>
        <dbReference type="SAM" id="MobiDB-lite"/>
    </source>
</evidence>
<name>A0A0B7BJQ8_9EUPU</name>
<protein>
    <submittedName>
        <fullName evidence="2">Uncharacterized protein</fullName>
    </submittedName>
</protein>
<feature type="region of interest" description="Disordered" evidence="1">
    <location>
        <begin position="1"/>
        <end position="39"/>
    </location>
</feature>
<evidence type="ECO:0000313" key="2">
    <source>
        <dbReference type="EMBL" id="CEK92385.1"/>
    </source>
</evidence>